<dbReference type="PANTHER" id="PTHR34546:SF3">
    <property type="entry name" value="OS06G0153600 PROTEIN"/>
    <property type="match status" value="1"/>
</dbReference>
<dbReference type="eggNOG" id="ENOG502QS00">
    <property type="taxonomic scope" value="Eukaryota"/>
</dbReference>
<evidence type="ECO:0000313" key="3">
    <source>
        <dbReference type="Proteomes" id="UP000030645"/>
    </source>
</evidence>
<reference evidence="3" key="1">
    <citation type="submission" date="2013-01" db="EMBL/GenBank/DDBJ databases">
        <title>Draft Genome Sequence of a Mulberry Tree, Morus notabilis C.K. Schneid.</title>
        <authorList>
            <person name="He N."/>
            <person name="Zhao S."/>
        </authorList>
    </citation>
    <scope>NUCLEOTIDE SEQUENCE</scope>
</reference>
<keyword evidence="3" id="KW-1185">Reference proteome</keyword>
<protein>
    <submittedName>
        <fullName evidence="2">Uncharacterized protein</fullName>
    </submittedName>
</protein>
<dbReference type="PANTHER" id="PTHR34546">
    <property type="entry name" value="OS06G0153600 PROTEIN"/>
    <property type="match status" value="1"/>
</dbReference>
<proteinExistence type="predicted"/>
<dbReference type="STRING" id="981085.W9QIJ7"/>
<dbReference type="AlphaFoldDB" id="W9QIJ7"/>
<evidence type="ECO:0000256" key="1">
    <source>
        <dbReference type="SAM" id="MobiDB-lite"/>
    </source>
</evidence>
<dbReference type="EMBL" id="KE343294">
    <property type="protein sequence ID" value="EXB22353.1"/>
    <property type="molecule type" value="Genomic_DNA"/>
</dbReference>
<accession>W9QIJ7</accession>
<evidence type="ECO:0000313" key="2">
    <source>
        <dbReference type="EMBL" id="EXB22353.1"/>
    </source>
</evidence>
<dbReference type="Proteomes" id="UP000030645">
    <property type="component" value="Unassembled WGS sequence"/>
</dbReference>
<gene>
    <name evidence="2" type="ORF">L484_004345</name>
</gene>
<feature type="region of interest" description="Disordered" evidence="1">
    <location>
        <begin position="1"/>
        <end position="28"/>
    </location>
</feature>
<feature type="compositionally biased region" description="Basic and acidic residues" evidence="1">
    <location>
        <begin position="230"/>
        <end position="243"/>
    </location>
</feature>
<feature type="region of interest" description="Disordered" evidence="1">
    <location>
        <begin position="71"/>
        <end position="110"/>
    </location>
</feature>
<feature type="region of interest" description="Disordered" evidence="1">
    <location>
        <begin position="230"/>
        <end position="262"/>
    </location>
</feature>
<organism evidence="2 3">
    <name type="scientific">Morus notabilis</name>
    <dbReference type="NCBI Taxonomy" id="981085"/>
    <lineage>
        <taxon>Eukaryota</taxon>
        <taxon>Viridiplantae</taxon>
        <taxon>Streptophyta</taxon>
        <taxon>Embryophyta</taxon>
        <taxon>Tracheophyta</taxon>
        <taxon>Spermatophyta</taxon>
        <taxon>Magnoliopsida</taxon>
        <taxon>eudicotyledons</taxon>
        <taxon>Gunneridae</taxon>
        <taxon>Pentapetalae</taxon>
        <taxon>rosids</taxon>
        <taxon>fabids</taxon>
        <taxon>Rosales</taxon>
        <taxon>Moraceae</taxon>
        <taxon>Moreae</taxon>
        <taxon>Morus</taxon>
    </lineage>
</organism>
<name>W9QIJ7_9ROSA</name>
<feature type="compositionally biased region" description="Acidic residues" evidence="1">
    <location>
        <begin position="78"/>
        <end position="108"/>
    </location>
</feature>
<sequence length="347" mass="38773">MQGRKRPLVSSSEWPCEKPAESSPSAVLEWPPFALRSASAVSSLSAEERAKFDADLLQHKAVKACQDFLTNNSSAKSDDDEDEDASEDSDEDEDASEDNDEHDDEDGNTDASNNAKEFHFFLQLFIDNNKLREFYVKNFEGGEFCCLVCSGIGNMVWKRYIGCVALVQHSNSILKTKKKVAHRAYGKVICQVLGWDFNRFPSIVLNGESHGQSLAKLDSLQKELHDLWNRCPKRPETPTEQRRTKAATRHKSSHPPQNLEEDFIHSTPSTVFDRRAAYKPLLRSMILRRPIHGVLILANAQMHKVSVAKSSLQKASPKPASPSQKKGVVDVLLENLNPLHLGALPQG</sequence>
<feature type="compositionally biased region" description="Basic residues" evidence="1">
    <location>
        <begin position="244"/>
        <end position="253"/>
    </location>
</feature>